<keyword evidence="8" id="KW-0808">Transferase</keyword>
<dbReference type="NCBIfam" id="TIGR02937">
    <property type="entry name" value="sigma70-ECF"/>
    <property type="match status" value="1"/>
</dbReference>
<keyword evidence="9" id="KW-1185">Reference proteome</keyword>
<dbReference type="PANTHER" id="PTHR43133">
    <property type="entry name" value="RNA POLYMERASE ECF-TYPE SIGMA FACTO"/>
    <property type="match status" value="1"/>
</dbReference>
<dbReference type="InterPro" id="IPR013249">
    <property type="entry name" value="RNA_pol_sigma70_r4_t2"/>
</dbReference>
<feature type="domain" description="RNA polymerase sigma factor 70 region 4 type 2" evidence="7">
    <location>
        <begin position="105"/>
        <end position="155"/>
    </location>
</feature>
<dbReference type="InterPro" id="IPR013325">
    <property type="entry name" value="RNA_pol_sigma_r2"/>
</dbReference>
<dbReference type="EMBL" id="CAJRAY010000002">
    <property type="protein sequence ID" value="CAG5076421.1"/>
    <property type="molecule type" value="Genomic_DNA"/>
</dbReference>
<name>A0ABN7RG10_THEXY</name>
<gene>
    <name evidence="8" type="primary">txxe83-sigM</name>
    <name evidence="8" type="ORF">TXXE_00530</name>
</gene>
<comment type="similarity">
    <text evidence="1">Belongs to the sigma-70 factor family. ECF subfamily.</text>
</comment>
<dbReference type="Pfam" id="PF04542">
    <property type="entry name" value="Sigma70_r2"/>
    <property type="match status" value="1"/>
</dbReference>
<dbReference type="RefSeq" id="WP_213483039.1">
    <property type="nucleotide sequence ID" value="NZ_CAJRAY010000002.1"/>
</dbReference>
<dbReference type="GO" id="GO:0003899">
    <property type="term" value="F:DNA-directed RNA polymerase activity"/>
    <property type="evidence" value="ECO:0007669"/>
    <property type="project" value="UniProtKB-EC"/>
</dbReference>
<evidence type="ECO:0000259" key="7">
    <source>
        <dbReference type="Pfam" id="PF08281"/>
    </source>
</evidence>
<evidence type="ECO:0000256" key="2">
    <source>
        <dbReference type="ARBA" id="ARBA00023015"/>
    </source>
</evidence>
<evidence type="ECO:0000256" key="1">
    <source>
        <dbReference type="ARBA" id="ARBA00010641"/>
    </source>
</evidence>
<organism evidence="8 9">
    <name type="scientific">Thermobacillus xylanilyticus</name>
    <dbReference type="NCBI Taxonomy" id="76633"/>
    <lineage>
        <taxon>Bacteria</taxon>
        <taxon>Bacillati</taxon>
        <taxon>Bacillota</taxon>
        <taxon>Bacilli</taxon>
        <taxon>Bacillales</taxon>
        <taxon>Paenibacillaceae</taxon>
        <taxon>Thermobacillus</taxon>
    </lineage>
</organism>
<keyword evidence="3" id="KW-0731">Sigma factor</keyword>
<accession>A0ABN7RG10</accession>
<dbReference type="CDD" id="cd06171">
    <property type="entry name" value="Sigma70_r4"/>
    <property type="match status" value="1"/>
</dbReference>
<evidence type="ECO:0000313" key="8">
    <source>
        <dbReference type="EMBL" id="CAG5076421.1"/>
    </source>
</evidence>
<dbReference type="SUPFAM" id="SSF88659">
    <property type="entry name" value="Sigma3 and sigma4 domains of RNA polymerase sigma factors"/>
    <property type="match status" value="1"/>
</dbReference>
<evidence type="ECO:0000259" key="6">
    <source>
        <dbReference type="Pfam" id="PF04542"/>
    </source>
</evidence>
<dbReference type="SUPFAM" id="SSF88946">
    <property type="entry name" value="Sigma2 domain of RNA polymerase sigma factors"/>
    <property type="match status" value="1"/>
</dbReference>
<evidence type="ECO:0000256" key="5">
    <source>
        <dbReference type="ARBA" id="ARBA00023163"/>
    </source>
</evidence>
<dbReference type="EC" id="2.7.7.6" evidence="8"/>
<dbReference type="InterPro" id="IPR039425">
    <property type="entry name" value="RNA_pol_sigma-70-like"/>
</dbReference>
<keyword evidence="8" id="KW-0548">Nucleotidyltransferase</keyword>
<dbReference type="InterPro" id="IPR013324">
    <property type="entry name" value="RNA_pol_sigma_r3/r4-like"/>
</dbReference>
<feature type="domain" description="RNA polymerase sigma-70 region 2" evidence="6">
    <location>
        <begin position="9"/>
        <end position="69"/>
    </location>
</feature>
<proteinExistence type="inferred from homology"/>
<evidence type="ECO:0000256" key="3">
    <source>
        <dbReference type="ARBA" id="ARBA00023082"/>
    </source>
</evidence>
<protein>
    <submittedName>
        <fullName evidence="8">RNA polymerase sigma factor</fullName>
        <ecNumber evidence="8">2.7.7.6</ecNumber>
    </submittedName>
</protein>
<dbReference type="Gene3D" id="1.10.1740.10">
    <property type="match status" value="1"/>
</dbReference>
<evidence type="ECO:0000313" key="9">
    <source>
        <dbReference type="Proteomes" id="UP000681526"/>
    </source>
</evidence>
<comment type="caution">
    <text evidence="8">The sequence shown here is derived from an EMBL/GenBank/DDBJ whole genome shotgun (WGS) entry which is preliminary data.</text>
</comment>
<keyword evidence="2" id="KW-0805">Transcription regulation</keyword>
<evidence type="ECO:0000256" key="4">
    <source>
        <dbReference type="ARBA" id="ARBA00023125"/>
    </source>
</evidence>
<dbReference type="Proteomes" id="UP000681526">
    <property type="component" value="Unassembled WGS sequence"/>
</dbReference>
<dbReference type="InterPro" id="IPR036388">
    <property type="entry name" value="WH-like_DNA-bd_sf"/>
</dbReference>
<keyword evidence="5" id="KW-0804">Transcription</keyword>
<dbReference type="PANTHER" id="PTHR43133:SF8">
    <property type="entry name" value="RNA POLYMERASE SIGMA FACTOR HI_1459-RELATED"/>
    <property type="match status" value="1"/>
</dbReference>
<reference evidence="8 9" key="1">
    <citation type="submission" date="2021-04" db="EMBL/GenBank/DDBJ databases">
        <authorList>
            <person name="Rakotoarivonina H."/>
        </authorList>
    </citation>
    <scope>NUCLEOTIDE SEQUENCE [LARGE SCALE GENOMIC DNA]</scope>
    <source>
        <strain evidence="8 9">XE</strain>
    </source>
</reference>
<sequence length="241" mass="26393">MNGRAEEVDRELIRYCLAVTGSAGEAEDLAQEAWLKGFESGALGSHPNPKALLMRLARQKWIDRVRRERNYARILARMAREAAEAAVADGRDSGGGPAADLEAMLASVVRQLLPLQRTVFLLRDVLGYSAADTARLLHTTEGAVKSALFRARQALRRVRDELRQTELPAAEERGQSDDAVHALVRALAAALRRADAHVIAALAQTDAAQATAALQMLVQHQQARADLRRRRTRQPQARAAA</sequence>
<dbReference type="Gene3D" id="1.10.10.10">
    <property type="entry name" value="Winged helix-like DNA-binding domain superfamily/Winged helix DNA-binding domain"/>
    <property type="match status" value="1"/>
</dbReference>
<dbReference type="InterPro" id="IPR007627">
    <property type="entry name" value="RNA_pol_sigma70_r2"/>
</dbReference>
<dbReference type="InterPro" id="IPR014284">
    <property type="entry name" value="RNA_pol_sigma-70_dom"/>
</dbReference>
<keyword evidence="4" id="KW-0238">DNA-binding</keyword>
<dbReference type="Pfam" id="PF08281">
    <property type="entry name" value="Sigma70_r4_2"/>
    <property type="match status" value="1"/>
</dbReference>